<feature type="compositionally biased region" description="Pro residues" evidence="1">
    <location>
        <begin position="27"/>
        <end position="42"/>
    </location>
</feature>
<gene>
    <name evidence="2" type="ORF">BCR34DRAFT_316817</name>
</gene>
<evidence type="ECO:0000256" key="1">
    <source>
        <dbReference type="SAM" id="MobiDB-lite"/>
    </source>
</evidence>
<accession>A0A1Y1ZNB5</accession>
<dbReference type="Proteomes" id="UP000193144">
    <property type="component" value="Unassembled WGS sequence"/>
</dbReference>
<reference evidence="2 3" key="1">
    <citation type="submission" date="2016-07" db="EMBL/GenBank/DDBJ databases">
        <title>Pervasive Adenine N6-methylation of Active Genes in Fungi.</title>
        <authorList>
            <consortium name="DOE Joint Genome Institute"/>
            <person name="Mondo S.J."/>
            <person name="Dannebaum R.O."/>
            <person name="Kuo R.C."/>
            <person name="Labutti K."/>
            <person name="Haridas S."/>
            <person name="Kuo A."/>
            <person name="Salamov A."/>
            <person name="Ahrendt S.R."/>
            <person name="Lipzen A."/>
            <person name="Sullivan W."/>
            <person name="Andreopoulos W.B."/>
            <person name="Clum A."/>
            <person name="Lindquist E."/>
            <person name="Daum C."/>
            <person name="Ramamoorthy G.K."/>
            <person name="Gryganskyi A."/>
            <person name="Culley D."/>
            <person name="Magnuson J.K."/>
            <person name="James T.Y."/>
            <person name="O'Malley M.A."/>
            <person name="Stajich J.E."/>
            <person name="Spatafora J.W."/>
            <person name="Visel A."/>
            <person name="Grigoriev I.V."/>
        </authorList>
    </citation>
    <scope>NUCLEOTIDE SEQUENCE [LARGE SCALE GENOMIC DNA]</scope>
    <source>
        <strain evidence="2 3">CBS 115471</strain>
    </source>
</reference>
<protein>
    <submittedName>
        <fullName evidence="2">Uncharacterized protein</fullName>
    </submittedName>
</protein>
<dbReference type="AlphaFoldDB" id="A0A1Y1ZNB5"/>
<evidence type="ECO:0000313" key="2">
    <source>
        <dbReference type="EMBL" id="ORY11720.1"/>
    </source>
</evidence>
<dbReference type="EMBL" id="MCFA01000058">
    <property type="protein sequence ID" value="ORY11720.1"/>
    <property type="molecule type" value="Genomic_DNA"/>
</dbReference>
<evidence type="ECO:0000313" key="3">
    <source>
        <dbReference type="Proteomes" id="UP000193144"/>
    </source>
</evidence>
<name>A0A1Y1ZNB5_9PLEO</name>
<organism evidence="2 3">
    <name type="scientific">Clohesyomyces aquaticus</name>
    <dbReference type="NCBI Taxonomy" id="1231657"/>
    <lineage>
        <taxon>Eukaryota</taxon>
        <taxon>Fungi</taxon>
        <taxon>Dikarya</taxon>
        <taxon>Ascomycota</taxon>
        <taxon>Pezizomycotina</taxon>
        <taxon>Dothideomycetes</taxon>
        <taxon>Pleosporomycetidae</taxon>
        <taxon>Pleosporales</taxon>
        <taxon>Lindgomycetaceae</taxon>
        <taxon>Clohesyomyces</taxon>
    </lineage>
</organism>
<proteinExistence type="predicted"/>
<sequence length="172" mass="19395">MQGEVQDMIGWRKRNLPNFFTHLVTTPHPPNSPPRPIHPPPLTETNPNQSKIQNQLSAAQTEISHALHFNALAPACAKIQNAGQLANGLMTIRTLRIFEFSGEPGSNTSIGLAFENWEVSVMGWRVASELEGGVRVEDVSPRRHDRGHLHDVGLIRSWEWMRLMDEPCFVYL</sequence>
<comment type="caution">
    <text evidence="2">The sequence shown here is derived from an EMBL/GenBank/DDBJ whole genome shotgun (WGS) entry which is preliminary data.</text>
</comment>
<keyword evidence="3" id="KW-1185">Reference proteome</keyword>
<feature type="region of interest" description="Disordered" evidence="1">
    <location>
        <begin position="22"/>
        <end position="49"/>
    </location>
</feature>